<dbReference type="InterPro" id="IPR038775">
    <property type="entry name" value="SPMIP11"/>
</dbReference>
<accession>A0ABM5E763</accession>
<keyword evidence="1" id="KW-1185">Reference proteome</keyword>
<sequence>MGEMEYLREKVVFPRSQLSCPELKPGPAWPSPGAHRLTLEAQYKTMKPQEVGLLSSRETCQDRDQKESVPTRLPPIISEDGNYSVHQNSHTRYHEAVRKVSLKTFPNQVFRVPLTDAQNFSFWRSHTPGVRPEEAMPWIRSPRHCLIKSPMTRFMDHSILNDRNFSPY</sequence>
<dbReference type="RefSeq" id="XP_072828985.1">
    <property type="nucleotide sequence ID" value="XM_072972884.1"/>
</dbReference>
<gene>
    <name evidence="2" type="primary">SPMIP11</name>
</gene>
<name>A0ABM5E763_VICPA</name>
<evidence type="ECO:0000313" key="2">
    <source>
        <dbReference type="RefSeq" id="XP_072828985.1"/>
    </source>
</evidence>
<protein>
    <submittedName>
        <fullName evidence="2">Sperm microtubule inner protein 11 isoform X1</fullName>
    </submittedName>
</protein>
<evidence type="ECO:0000313" key="1">
    <source>
        <dbReference type="Proteomes" id="UP001652581"/>
    </source>
</evidence>
<organism evidence="1 2">
    <name type="scientific">Vicugna pacos</name>
    <name type="common">Alpaca</name>
    <name type="synonym">Lama pacos</name>
    <dbReference type="NCBI Taxonomy" id="30538"/>
    <lineage>
        <taxon>Eukaryota</taxon>
        <taxon>Metazoa</taxon>
        <taxon>Chordata</taxon>
        <taxon>Craniata</taxon>
        <taxon>Vertebrata</taxon>
        <taxon>Euteleostomi</taxon>
        <taxon>Mammalia</taxon>
        <taxon>Eutheria</taxon>
        <taxon>Laurasiatheria</taxon>
        <taxon>Artiodactyla</taxon>
        <taxon>Tylopoda</taxon>
        <taxon>Camelidae</taxon>
        <taxon>Vicugna</taxon>
    </lineage>
</organism>
<proteinExistence type="predicted"/>
<dbReference type="PANTHER" id="PTHR35263">
    <property type="entry name" value="TESTIS-EXPRESSED PROTEIN 49"/>
    <property type="match status" value="1"/>
</dbReference>
<dbReference type="Proteomes" id="UP001652581">
    <property type="component" value="Chromosome 12"/>
</dbReference>
<dbReference type="GeneID" id="107033421"/>
<reference evidence="2" key="1">
    <citation type="submission" date="2025-08" db="UniProtKB">
        <authorList>
            <consortium name="RefSeq"/>
        </authorList>
    </citation>
    <scope>IDENTIFICATION</scope>
</reference>
<dbReference type="PANTHER" id="PTHR35263:SF1">
    <property type="entry name" value="TESTIS-EXPRESSED PROTEIN 49"/>
    <property type="match status" value="1"/>
</dbReference>
<dbReference type="Pfam" id="PF22593">
    <property type="entry name" value="SPMIP11"/>
    <property type="match status" value="1"/>
</dbReference>